<dbReference type="Proteomes" id="UP001066276">
    <property type="component" value="Chromosome 7"/>
</dbReference>
<dbReference type="AlphaFoldDB" id="A0AAV7PQL5"/>
<dbReference type="GO" id="GO:0007080">
    <property type="term" value="P:mitotic metaphase chromosome alignment"/>
    <property type="evidence" value="ECO:0007669"/>
    <property type="project" value="TreeGrafter"/>
</dbReference>
<gene>
    <name evidence="8" type="primary">SPDL1</name>
    <name evidence="8" type="synonym">CCDC99</name>
    <name evidence="10" type="ORF">NDU88_006153</name>
</gene>
<dbReference type="GO" id="GO:0000940">
    <property type="term" value="C:outer kinetochore"/>
    <property type="evidence" value="ECO:0007669"/>
    <property type="project" value="UniProtKB-UniRule"/>
</dbReference>
<evidence type="ECO:0000313" key="10">
    <source>
        <dbReference type="EMBL" id="KAJ1127760.1"/>
    </source>
</evidence>
<keyword evidence="4 8" id="KW-0995">Kinetochore</keyword>
<evidence type="ECO:0000256" key="2">
    <source>
        <dbReference type="ARBA" id="ARBA00022618"/>
    </source>
</evidence>
<feature type="region of interest" description="Disordered" evidence="9">
    <location>
        <begin position="586"/>
        <end position="605"/>
    </location>
</feature>
<dbReference type="PANTHER" id="PTHR32123:SF9">
    <property type="entry name" value="PROTEIN SPINDLY"/>
    <property type="match status" value="1"/>
</dbReference>
<evidence type="ECO:0000256" key="6">
    <source>
        <dbReference type="ARBA" id="ARBA00023306"/>
    </source>
</evidence>
<feature type="coiled-coil region" evidence="8">
    <location>
        <begin position="138"/>
        <end position="285"/>
    </location>
</feature>
<comment type="caution">
    <text evidence="10">The sequence shown here is derived from an EMBL/GenBank/DDBJ whole genome shotgun (WGS) entry which is preliminary data.</text>
</comment>
<dbReference type="GO" id="GO:0043515">
    <property type="term" value="F:kinetochore binding"/>
    <property type="evidence" value="ECO:0007669"/>
    <property type="project" value="UniProtKB-UniRule"/>
</dbReference>
<evidence type="ECO:0000256" key="8">
    <source>
        <dbReference type="HAMAP-Rule" id="MF_03041"/>
    </source>
</evidence>
<reference evidence="10" key="1">
    <citation type="journal article" date="2022" name="bioRxiv">
        <title>Sequencing and chromosome-scale assembly of the giantPleurodeles waltlgenome.</title>
        <authorList>
            <person name="Brown T."/>
            <person name="Elewa A."/>
            <person name="Iarovenko S."/>
            <person name="Subramanian E."/>
            <person name="Araus A.J."/>
            <person name="Petzold A."/>
            <person name="Susuki M."/>
            <person name="Suzuki K.-i.T."/>
            <person name="Hayashi T."/>
            <person name="Toyoda A."/>
            <person name="Oliveira C."/>
            <person name="Osipova E."/>
            <person name="Leigh N.D."/>
            <person name="Simon A."/>
            <person name="Yun M.H."/>
        </authorList>
    </citation>
    <scope>NUCLEOTIDE SEQUENCE</scope>
    <source>
        <strain evidence="10">20211129_DDA</strain>
        <tissue evidence="10">Liver</tissue>
    </source>
</reference>
<organism evidence="10 11">
    <name type="scientific">Pleurodeles waltl</name>
    <name type="common">Iberian ribbed newt</name>
    <dbReference type="NCBI Taxonomy" id="8319"/>
    <lineage>
        <taxon>Eukaryota</taxon>
        <taxon>Metazoa</taxon>
        <taxon>Chordata</taxon>
        <taxon>Craniata</taxon>
        <taxon>Vertebrata</taxon>
        <taxon>Euteleostomi</taxon>
        <taxon>Amphibia</taxon>
        <taxon>Batrachia</taxon>
        <taxon>Caudata</taxon>
        <taxon>Salamandroidea</taxon>
        <taxon>Salamandridae</taxon>
        <taxon>Pleurodelinae</taxon>
        <taxon>Pleurodeles</taxon>
    </lineage>
</organism>
<feature type="coiled-coil region" evidence="8">
    <location>
        <begin position="355"/>
        <end position="382"/>
    </location>
</feature>
<keyword evidence="7 8" id="KW-0137">Centromere</keyword>
<proteinExistence type="inferred from homology"/>
<keyword evidence="11" id="KW-1185">Reference proteome</keyword>
<comment type="similarity">
    <text evidence="8">Belongs to the Spindly family.</text>
</comment>
<keyword evidence="6 8" id="KW-0131">Cell cycle</keyword>
<evidence type="ECO:0000256" key="3">
    <source>
        <dbReference type="ARBA" id="ARBA00022776"/>
    </source>
</evidence>
<dbReference type="InterPro" id="IPR028593">
    <property type="entry name" value="SPDLY_chordates"/>
</dbReference>
<name>A0AAV7PQL5_PLEWA</name>
<keyword evidence="2 8" id="KW-0132">Cell division</keyword>
<dbReference type="GO" id="GO:0007094">
    <property type="term" value="P:mitotic spindle assembly checkpoint signaling"/>
    <property type="evidence" value="ECO:0007669"/>
    <property type="project" value="InterPro"/>
</dbReference>
<evidence type="ECO:0000256" key="4">
    <source>
        <dbReference type="ARBA" id="ARBA00022838"/>
    </source>
</evidence>
<comment type="subcellular location">
    <subcellularLocation>
        <location evidence="8">Chromosome</location>
        <location evidence="8">Centromere</location>
        <location evidence="8">Kinetochore</location>
    </subcellularLocation>
</comment>
<feature type="coiled-coil region" evidence="8">
    <location>
        <begin position="406"/>
        <end position="475"/>
    </location>
</feature>
<dbReference type="EMBL" id="JANPWB010000011">
    <property type="protein sequence ID" value="KAJ1127760.1"/>
    <property type="molecule type" value="Genomic_DNA"/>
</dbReference>
<accession>A0AAV7PQL5</accession>
<dbReference type="InterPro" id="IPR051149">
    <property type="entry name" value="Spindly/BICDR_Dynein_Adapter"/>
</dbReference>
<evidence type="ECO:0000256" key="1">
    <source>
        <dbReference type="ARBA" id="ARBA00022454"/>
    </source>
</evidence>
<dbReference type="HAMAP" id="MF_03041">
    <property type="entry name" value="SPDLY"/>
    <property type="match status" value="1"/>
</dbReference>
<evidence type="ECO:0000256" key="5">
    <source>
        <dbReference type="ARBA" id="ARBA00023054"/>
    </source>
</evidence>
<protein>
    <recommendedName>
        <fullName evidence="8">Protein Spindly</fullName>
    </recommendedName>
    <alternativeName>
        <fullName evidence="8">Coiled-coil domain-containing protein 99</fullName>
    </alternativeName>
    <alternativeName>
        <fullName evidence="8">Spindle apparatus coiled-coil domain-containing protein 1</fullName>
    </alternativeName>
</protein>
<dbReference type="GO" id="GO:0000922">
    <property type="term" value="C:spindle pole"/>
    <property type="evidence" value="ECO:0007669"/>
    <property type="project" value="TreeGrafter"/>
</dbReference>
<comment type="function">
    <text evidence="8">Required for the localization of dynein and dynactin to the mitotic kintochore. Dynein is believed to control the initial lateral interaction between the kinetochore and spindle microtubules and to facilitate the subsequent formation of end-on kinetochore-microtubule attachments mediated by the NDC80 complex.</text>
</comment>
<evidence type="ECO:0000256" key="7">
    <source>
        <dbReference type="ARBA" id="ARBA00023328"/>
    </source>
</evidence>
<dbReference type="GO" id="GO:0034501">
    <property type="term" value="P:protein localization to kinetochore"/>
    <property type="evidence" value="ECO:0007669"/>
    <property type="project" value="UniProtKB-UniRule"/>
</dbReference>
<evidence type="ECO:0000256" key="9">
    <source>
        <dbReference type="SAM" id="MobiDB-lite"/>
    </source>
</evidence>
<feature type="coiled-coil region" evidence="8">
    <location>
        <begin position="38"/>
        <end position="111"/>
    </location>
</feature>
<dbReference type="PANTHER" id="PTHR32123">
    <property type="entry name" value="BICD FAMILY-LIKE CARGO ADAPTER"/>
    <property type="match status" value="1"/>
</dbReference>
<sequence length="649" mass="75370">MATPEVSPAPDLCSAWNVQPFSLKVCPVARQAFLKVKNMEDSDMILKLKKQLKDVEEERIRAAQYGLQLLENQTELQNQLEVQRSEMTSVIENLEQEKYTLQREVELKNRMLESLGSEYEHSKQQQQLNQDNIKEQLERNHEHEVRNLKDQWEKLKAELDEARLSEKQLKQKLDHQCELVANKSEELRMLSERASETMSMEMIDLQNEVHELETAKATLEDELKELQYRQEHLQSSNCNLTRQLERVQTEKEEREKEVVSYSRALEKAREANQELQVQLDLALRQAQDPSSKGNSLFSEVEDRRAEMERALIGMKVQHQSLQKQYAFTRQQLHRMKVQVATLFQIKGSQTDPEQRERLQSMLAQKNSEIEKLLIKVHQLEKCQNQEPEVTCNDNTEEGNRDETYYVDLLKMKLESSNKEIEKIRDELSLQRMKALAESQRVLELERKLFTNERHLKLCQSENMKLRINLDELKIKYEPDEMAKLRTLKRKQEVLPVDTVSDAVAIDGVSVDENSKKLSGNVDEFFLHMRDLSENSVETCSEQCISGGASGNVLILKEDNLVTEMPVKERKRVRIVDDRSDVQALNESNRCENSKTPASPRSVTLGESKAIKCEEDGITAKRQEKKTRQKTYPVIHVPSKPTAATQCPQQ</sequence>
<dbReference type="GO" id="GO:0051301">
    <property type="term" value="P:cell division"/>
    <property type="evidence" value="ECO:0007669"/>
    <property type="project" value="UniProtKB-KW"/>
</dbReference>
<keyword evidence="5 8" id="KW-0175">Coiled coil</keyword>
<keyword evidence="1 8" id="KW-0158">Chromosome</keyword>
<evidence type="ECO:0000313" key="11">
    <source>
        <dbReference type="Proteomes" id="UP001066276"/>
    </source>
</evidence>
<keyword evidence="3 8" id="KW-0498">Mitosis</keyword>
<dbReference type="GO" id="GO:0000132">
    <property type="term" value="P:establishment of mitotic spindle orientation"/>
    <property type="evidence" value="ECO:0007669"/>
    <property type="project" value="TreeGrafter"/>
</dbReference>